<sequence length="47" mass="5270">MPGFFPGAPYFFVCKSCGHKFCRKIKLGIMCPKCKSLKVQSDLPVCK</sequence>
<comment type="caution">
    <text evidence="1">The sequence shown here is derived from an EMBL/GenBank/DDBJ whole genome shotgun (WGS) entry which is preliminary data.</text>
</comment>
<dbReference type="Proteomes" id="UP000838672">
    <property type="component" value="Unassembled WGS sequence"/>
</dbReference>
<name>A0ABN8DVP7_9VIBR</name>
<proteinExistence type="predicted"/>
<dbReference type="EMBL" id="CAKLDI010000001">
    <property type="protein sequence ID" value="CAH0534086.1"/>
    <property type="molecule type" value="Genomic_DNA"/>
</dbReference>
<accession>A0ABN8DVP7</accession>
<evidence type="ECO:0000313" key="1">
    <source>
        <dbReference type="EMBL" id="CAH0534086.1"/>
    </source>
</evidence>
<evidence type="ECO:0008006" key="3">
    <source>
        <dbReference type="Google" id="ProtNLM"/>
    </source>
</evidence>
<evidence type="ECO:0000313" key="2">
    <source>
        <dbReference type="Proteomes" id="UP000838672"/>
    </source>
</evidence>
<organism evidence="1 2">
    <name type="scientific">Vibrio stylophorae</name>
    <dbReference type="NCBI Taxonomy" id="659351"/>
    <lineage>
        <taxon>Bacteria</taxon>
        <taxon>Pseudomonadati</taxon>
        <taxon>Pseudomonadota</taxon>
        <taxon>Gammaproteobacteria</taxon>
        <taxon>Vibrionales</taxon>
        <taxon>Vibrionaceae</taxon>
        <taxon>Vibrio</taxon>
    </lineage>
</organism>
<protein>
    <recommendedName>
        <fullName evidence="3">Com family DNA-binding transcriptional regulator</fullName>
    </recommendedName>
</protein>
<gene>
    <name evidence="1" type="ORF">VST7929_01987</name>
</gene>
<keyword evidence="2" id="KW-1185">Reference proteome</keyword>
<reference evidence="1" key="1">
    <citation type="submission" date="2021-11" db="EMBL/GenBank/DDBJ databases">
        <authorList>
            <person name="Rodrigo-Torres L."/>
            <person name="Arahal R. D."/>
            <person name="Lucena T."/>
        </authorList>
    </citation>
    <scope>NUCLEOTIDE SEQUENCE</scope>
    <source>
        <strain evidence="1">CECT 7929</strain>
    </source>
</reference>